<dbReference type="InterPro" id="IPR002938">
    <property type="entry name" value="FAD-bd"/>
</dbReference>
<dbReference type="Gene3D" id="3.50.50.60">
    <property type="entry name" value="FAD/NAD(P)-binding domain"/>
    <property type="match status" value="1"/>
</dbReference>
<evidence type="ECO:0000313" key="4">
    <source>
        <dbReference type="Proteomes" id="UP001385892"/>
    </source>
</evidence>
<gene>
    <name evidence="3" type="ORF">WKW82_06240</name>
</gene>
<organism evidence="3 4">
    <name type="scientific">Variovorax rhizosphaerae</name>
    <dbReference type="NCBI Taxonomy" id="1836200"/>
    <lineage>
        <taxon>Bacteria</taxon>
        <taxon>Pseudomonadati</taxon>
        <taxon>Pseudomonadota</taxon>
        <taxon>Betaproteobacteria</taxon>
        <taxon>Burkholderiales</taxon>
        <taxon>Comamonadaceae</taxon>
        <taxon>Variovorax</taxon>
    </lineage>
</organism>
<evidence type="ECO:0000256" key="1">
    <source>
        <dbReference type="ARBA" id="ARBA00023002"/>
    </source>
</evidence>
<dbReference type="PRINTS" id="PR00420">
    <property type="entry name" value="RNGMNOXGNASE"/>
</dbReference>
<dbReference type="Proteomes" id="UP001385892">
    <property type="component" value="Unassembled WGS sequence"/>
</dbReference>
<reference evidence="3 4" key="1">
    <citation type="submission" date="2024-03" db="EMBL/GenBank/DDBJ databases">
        <title>Novel species of the genus Variovorax.</title>
        <authorList>
            <person name="Liu Q."/>
            <person name="Xin Y.-H."/>
        </authorList>
    </citation>
    <scope>NUCLEOTIDE SEQUENCE [LARGE SCALE GENOMIC DNA]</scope>
    <source>
        <strain evidence="3 4">KACC 18900</strain>
    </source>
</reference>
<dbReference type="NCBIfam" id="NF004829">
    <property type="entry name" value="PRK06183.1-3"/>
    <property type="match status" value="1"/>
</dbReference>
<dbReference type="SUPFAM" id="SSF51905">
    <property type="entry name" value="FAD/NAD(P)-binding domain"/>
    <property type="match status" value="1"/>
</dbReference>
<dbReference type="RefSeq" id="WP_340341377.1">
    <property type="nucleotide sequence ID" value="NZ_JBBKZT010000002.1"/>
</dbReference>
<dbReference type="InterPro" id="IPR036188">
    <property type="entry name" value="FAD/NAD-bd_sf"/>
</dbReference>
<name>A0ABU8WFE9_9BURK</name>
<dbReference type="InterPro" id="IPR050631">
    <property type="entry name" value="PheA/TfdB_FAD_monoxygenase"/>
</dbReference>
<evidence type="ECO:0000259" key="2">
    <source>
        <dbReference type="Pfam" id="PF01494"/>
    </source>
</evidence>
<dbReference type="Pfam" id="PF01494">
    <property type="entry name" value="FAD_binding_3"/>
    <property type="match status" value="1"/>
</dbReference>
<keyword evidence="4" id="KW-1185">Reference proteome</keyword>
<dbReference type="PANTHER" id="PTHR43476">
    <property type="entry name" value="3-(3-HYDROXY-PHENYL)PROPIONATE/3-HYDROXYCINNAMIC ACID HYDROXYLASE"/>
    <property type="match status" value="1"/>
</dbReference>
<dbReference type="EMBL" id="JBBKZT010000002">
    <property type="protein sequence ID" value="MEJ8846237.1"/>
    <property type="molecule type" value="Genomic_DNA"/>
</dbReference>
<protein>
    <submittedName>
        <fullName evidence="3">Bifunctional 3-(3-hydroxy-phenyl)propionate/3-hydroxycinnamic acid hydroxylase</fullName>
    </submittedName>
</protein>
<sequence>MNSSNIPFYDVVQIGYGPVSEIMALSLARQGHKVAIFERWRERYALPRAVCIDHELYRVLSALGMSQQLPAVSHAGPHYKWFNAEWKELLSIDWESESISGGPEVNFVHQPTLEKMFEEVVQARPEVTLNLGWEAIEATQTADYAQLVVRDTESGETRTVRCKYLIGADGANSLVRQAIGSTQEDRGFEADWLVIDVLPNEGVTLDIPPAAQYCNPVRPTTIVPAGIKDGRYFRRWEFMRLPHETAAELEHEHVAWDLLEPWVKRDQATIVRHKVYTFRSLLANTWRKGRMLIAGDAAHVMPPFMGQGMCAGLRDDWNLAWKLDLILKGHAEDTLLDTYQPERRPHVSDVIDLSMFLGKIICIPDADKAAERDEAFFSGKVPPPPAFPSLTDGILRRDASGAVQAPAGLLSPHGTVRSGERQGRFDEVVGLGFVLVSRGSAPSLGASQRAFLDAIGAKRAVVGNIAAQGTLVDVDHKYLPYMEQHGIQTMLVRPDFYLYGATADASGVNDLVDDLAADLKRHGVHVQAGQSEQAPQALAA</sequence>
<proteinExistence type="predicted"/>
<dbReference type="Gene3D" id="3.30.9.10">
    <property type="entry name" value="D-Amino Acid Oxidase, subunit A, domain 2"/>
    <property type="match status" value="1"/>
</dbReference>
<evidence type="ECO:0000313" key="3">
    <source>
        <dbReference type="EMBL" id="MEJ8846237.1"/>
    </source>
</evidence>
<dbReference type="PANTHER" id="PTHR43476:SF3">
    <property type="entry name" value="FAD-BINDING MONOOXYGENASE"/>
    <property type="match status" value="1"/>
</dbReference>
<comment type="caution">
    <text evidence="3">The sequence shown here is derived from an EMBL/GenBank/DDBJ whole genome shotgun (WGS) entry which is preliminary data.</text>
</comment>
<keyword evidence="1" id="KW-0560">Oxidoreductase</keyword>
<accession>A0ABU8WFE9</accession>
<feature type="domain" description="FAD-binding" evidence="2">
    <location>
        <begin position="10"/>
        <end position="353"/>
    </location>
</feature>